<dbReference type="EMBL" id="HBGU01060699">
    <property type="protein sequence ID" value="CAD9515429.1"/>
    <property type="molecule type" value="Transcribed_RNA"/>
</dbReference>
<protein>
    <submittedName>
        <fullName evidence="1">Uncharacterized protein</fullName>
    </submittedName>
</protein>
<gene>
    <name evidence="1" type="ORF">CBRE1094_LOCUS32972</name>
    <name evidence="2" type="ORF">CBRE1094_LOCUS32973</name>
</gene>
<sequence length="190" mass="21388">MPVPMPVPMPMPMLTCPVHRAPLEADGGERDMEQGVEIPDAINLYDLLAGLLDWDPAKRLKGAALKNHDYWRQDDGEAADWELINDRRLPSPLREKARAHVRAQPKQPEKAAAYQVSMDMRQMAKELSNAAATQAKVDALNNENEGDDDDEDEALLDQYNEMSVDNWEVSSPFAIAREYMESNEQVISVL</sequence>
<dbReference type="EMBL" id="HBGU01060698">
    <property type="protein sequence ID" value="CAD9515427.1"/>
    <property type="molecule type" value="Transcribed_RNA"/>
</dbReference>
<organism evidence="1">
    <name type="scientific">Haptolina brevifila</name>
    <dbReference type="NCBI Taxonomy" id="156173"/>
    <lineage>
        <taxon>Eukaryota</taxon>
        <taxon>Haptista</taxon>
        <taxon>Haptophyta</taxon>
        <taxon>Prymnesiophyceae</taxon>
        <taxon>Prymnesiales</taxon>
        <taxon>Prymnesiaceae</taxon>
        <taxon>Haptolina</taxon>
    </lineage>
</organism>
<name>A0A6U7JJ41_9EUKA</name>
<proteinExistence type="predicted"/>
<accession>A0A6U7JJ41</accession>
<evidence type="ECO:0000313" key="1">
    <source>
        <dbReference type="EMBL" id="CAD9515427.1"/>
    </source>
</evidence>
<reference evidence="1" key="1">
    <citation type="submission" date="2021-01" db="EMBL/GenBank/DDBJ databases">
        <authorList>
            <person name="Corre E."/>
            <person name="Pelletier E."/>
            <person name="Niang G."/>
            <person name="Scheremetjew M."/>
            <person name="Finn R."/>
            <person name="Kale V."/>
            <person name="Holt S."/>
            <person name="Cochrane G."/>
            <person name="Meng A."/>
            <person name="Brown T."/>
            <person name="Cohen L."/>
        </authorList>
    </citation>
    <scope>NUCLEOTIDE SEQUENCE</scope>
    <source>
        <strain evidence="1">UTEX LB 985</strain>
    </source>
</reference>
<evidence type="ECO:0000313" key="2">
    <source>
        <dbReference type="EMBL" id="CAD9515429.1"/>
    </source>
</evidence>
<dbReference type="AlphaFoldDB" id="A0A6U7JJ41"/>